<feature type="region of interest" description="Disordered" evidence="1">
    <location>
        <begin position="562"/>
        <end position="689"/>
    </location>
</feature>
<dbReference type="Proteomes" id="UP000024404">
    <property type="component" value="Unassembled WGS sequence"/>
</dbReference>
<feature type="compositionally biased region" description="Polar residues" evidence="1">
    <location>
        <begin position="903"/>
        <end position="915"/>
    </location>
</feature>
<evidence type="ECO:0000256" key="1">
    <source>
        <dbReference type="SAM" id="MobiDB-lite"/>
    </source>
</evidence>
<dbReference type="InterPro" id="IPR000253">
    <property type="entry name" value="FHA_dom"/>
</dbReference>
<evidence type="ECO:0000313" key="4">
    <source>
        <dbReference type="Proteomes" id="UP000024404"/>
    </source>
</evidence>
<dbReference type="InterPro" id="IPR013083">
    <property type="entry name" value="Znf_RING/FYVE/PHD"/>
</dbReference>
<dbReference type="Gene3D" id="2.60.200.20">
    <property type="match status" value="1"/>
</dbReference>
<feature type="compositionally biased region" description="Basic and acidic residues" evidence="1">
    <location>
        <begin position="637"/>
        <end position="646"/>
    </location>
</feature>
<dbReference type="SUPFAM" id="SSF57903">
    <property type="entry name" value="FYVE/PHD zinc finger"/>
    <property type="match status" value="1"/>
</dbReference>
<proteinExistence type="predicted"/>
<sequence length="1063" mass="116321">MTIYQLRRLHVNQNPQSLLPDETILLYQTTKIGRNPDLVDVVLISQVHSNMISREHTTIFVKVRRDRYVCFIKDHSLNGTYVNDFRVSGEAELQQGDVIKFGHVNGAAIKPGCYGPQTSAEFTFLFEEAPLHRLNDRRRPITIMGYVRQDLSSLPSQMFVGDGKNLNTAASRLPLAANPSMDLTTSWQNPAANAAASPFYNLQRFPSYYQAAFPQLSSAYLHSLWPQNPWSSQSPTAAAQQFQQHQLEQQKHAVEAVAASAAQYGQLTNPAWMSANAQIAADTSSFIGAAGDRLRAMQVSEQASSPRVSSNVAFQMAATAAVAGACSQHSATATSAVVTNQPSGIVGQNIISQSNQLLQSLAQHTSTLRSTRVPSSTTISGNITVTRNSGASTTAIAAATRQHHYSASSRVVDLQKISRLTDCSPAQIIATPSAIDNVKRMECDSSVPSPPKSQQQQQQTAATIFGIGSTSIAGIHRTAITTVSSQPSLSLVTAVHAPAQVPASTPAPILSTTVAVPVNERRFSNDRISTAVSICNSFTVSSAVPTSVAGMNLGAITSTSTASTALPQTSTATSVITRERPMEDLQRENGERNSRLSGLEELTEDLLEDCGPPKRAPTPASSSCELPTASTLQQESHTVEEAKPSESLHSSLHQSPKRRGHGHSDSSCSPTQTPVVAEQKVEPKRRRKNNEVAMLLNDLTEVAWHHLARKSTNKITMPTQTRKVYTHDEDDDDADNKSCKSDASGSEEFSKKEEEQKNITKNKNGSSSTKNRDSSKTRDSNNRGNVRKRGRPKKDCLTSENIITANVVKKKIMKKKKKKRSSSSDNMSSDSESSDDEERRKQEARKPQFLSKDQPGISAAEKIERALDMMRKKQQTLPDSDNESNSSSFASSSSHSPIRRTWGATSQRKTVGSSDVTKKKMNKTCRQSRSISKVSRKQSHKGIASSSTCIRKKGRKKKKRSSSSESELSLETSSLEWEKMKPVVTPLQAAHASLVFDEWNYHDPEKQCDASSGCKKPQSESVVWVQCDYCCRWYHMECVTDHGVTVSNSDDFNCGCREANRTR</sequence>
<feature type="region of interest" description="Disordered" evidence="1">
    <location>
        <begin position="726"/>
        <end position="971"/>
    </location>
</feature>
<feature type="compositionally biased region" description="Basic and acidic residues" evidence="1">
    <location>
        <begin position="748"/>
        <end position="758"/>
    </location>
</feature>
<evidence type="ECO:0000313" key="3">
    <source>
        <dbReference type="EnsemblMetazoa" id="OVOC10460.1"/>
    </source>
</evidence>
<reference evidence="3" key="2">
    <citation type="submission" date="2022-06" db="UniProtKB">
        <authorList>
            <consortium name="EnsemblMetazoa"/>
        </authorList>
    </citation>
    <scope>IDENTIFICATION</scope>
</reference>
<feature type="compositionally biased region" description="Polar residues" evidence="1">
    <location>
        <begin position="759"/>
        <end position="769"/>
    </location>
</feature>
<feature type="compositionally biased region" description="Polar residues" evidence="1">
    <location>
        <begin position="619"/>
        <end position="636"/>
    </location>
</feature>
<organism evidence="3 4">
    <name type="scientific">Onchocerca volvulus</name>
    <dbReference type="NCBI Taxonomy" id="6282"/>
    <lineage>
        <taxon>Eukaryota</taxon>
        <taxon>Metazoa</taxon>
        <taxon>Ecdysozoa</taxon>
        <taxon>Nematoda</taxon>
        <taxon>Chromadorea</taxon>
        <taxon>Rhabditida</taxon>
        <taxon>Spirurina</taxon>
        <taxon>Spiruromorpha</taxon>
        <taxon>Filarioidea</taxon>
        <taxon>Onchocercidae</taxon>
        <taxon>Onchocerca</taxon>
    </lineage>
</organism>
<reference evidence="4" key="1">
    <citation type="submission" date="2013-10" db="EMBL/GenBank/DDBJ databases">
        <title>Genome sequencing of Onchocerca volvulus.</title>
        <authorList>
            <person name="Cotton J."/>
            <person name="Tsai J."/>
            <person name="Stanley E."/>
            <person name="Tracey A."/>
            <person name="Holroyd N."/>
            <person name="Lustigman S."/>
            <person name="Berriman M."/>
        </authorList>
    </citation>
    <scope>NUCLEOTIDE SEQUENCE</scope>
</reference>
<accession>A0A8R1TJ25</accession>
<dbReference type="OMA" id="RMECDSS"/>
<feature type="compositionally biased region" description="Low complexity" evidence="1">
    <location>
        <begin position="562"/>
        <end position="574"/>
    </location>
</feature>
<dbReference type="InterPro" id="IPR011011">
    <property type="entry name" value="Znf_FYVE_PHD"/>
</dbReference>
<protein>
    <submittedName>
        <fullName evidence="3">FHA domain-containing protein</fullName>
    </submittedName>
</protein>
<feature type="compositionally biased region" description="Low complexity" evidence="1">
    <location>
        <begin position="883"/>
        <end position="896"/>
    </location>
</feature>
<dbReference type="Gene3D" id="3.30.40.10">
    <property type="entry name" value="Zinc/RING finger domain, C3HC4 (zinc finger)"/>
    <property type="match status" value="1"/>
</dbReference>
<dbReference type="SUPFAM" id="SSF49879">
    <property type="entry name" value="SMAD/FHA domain"/>
    <property type="match status" value="1"/>
</dbReference>
<name>A0A8R1TJ25_ONCVO</name>
<dbReference type="EMBL" id="CMVM020000342">
    <property type="status" value="NOT_ANNOTATED_CDS"/>
    <property type="molecule type" value="Genomic_DNA"/>
</dbReference>
<feature type="compositionally biased region" description="Basic residues" evidence="1">
    <location>
        <begin position="808"/>
        <end position="821"/>
    </location>
</feature>
<evidence type="ECO:0000259" key="2">
    <source>
        <dbReference type="PROSITE" id="PS50006"/>
    </source>
</evidence>
<feature type="compositionally biased region" description="Basic and acidic residues" evidence="1">
    <location>
        <begin position="577"/>
        <end position="594"/>
    </location>
</feature>
<dbReference type="SMART" id="SM00240">
    <property type="entry name" value="FHA"/>
    <property type="match status" value="1"/>
</dbReference>
<keyword evidence="4" id="KW-1185">Reference proteome</keyword>
<dbReference type="InterPro" id="IPR008984">
    <property type="entry name" value="SMAD_FHA_dom_sf"/>
</dbReference>
<feature type="compositionally biased region" description="Basic and acidic residues" evidence="1">
    <location>
        <begin position="770"/>
        <end position="781"/>
    </location>
</feature>
<feature type="domain" description="FHA" evidence="2">
    <location>
        <begin position="30"/>
        <end position="87"/>
    </location>
</feature>
<feature type="compositionally biased region" description="Basic and acidic residues" evidence="1">
    <location>
        <begin position="861"/>
        <end position="871"/>
    </location>
</feature>
<dbReference type="AlphaFoldDB" id="A0A8R1TJ25"/>
<dbReference type="EnsemblMetazoa" id="OVOC10460.1">
    <property type="protein sequence ID" value="OVOC10460.1"/>
    <property type="gene ID" value="WBGene00247269"/>
</dbReference>
<feature type="compositionally biased region" description="Basic and acidic residues" evidence="1">
    <location>
        <begin position="837"/>
        <end position="846"/>
    </location>
</feature>
<feature type="compositionally biased region" description="Basic residues" evidence="1">
    <location>
        <begin position="950"/>
        <end position="961"/>
    </location>
</feature>
<dbReference type="PROSITE" id="PS50006">
    <property type="entry name" value="FHA_DOMAIN"/>
    <property type="match status" value="1"/>
</dbReference>
<dbReference type="Pfam" id="PF00498">
    <property type="entry name" value="FHA"/>
    <property type="match status" value="1"/>
</dbReference>
<feature type="compositionally biased region" description="Polar residues" evidence="1">
    <location>
        <begin position="665"/>
        <end position="674"/>
    </location>
</feature>
<feature type="compositionally biased region" description="Polar residues" evidence="1">
    <location>
        <begin position="924"/>
        <end position="933"/>
    </location>
</feature>